<keyword evidence="2" id="KW-1185">Reference proteome</keyword>
<reference evidence="2" key="1">
    <citation type="journal article" date="2013" name="Science">
        <title>The Amborella genome and the evolution of flowering plants.</title>
        <authorList>
            <consortium name="Amborella Genome Project"/>
        </authorList>
    </citation>
    <scope>NUCLEOTIDE SEQUENCE [LARGE SCALE GENOMIC DNA]</scope>
</reference>
<dbReference type="PANTHER" id="PTHR31973:SF188">
    <property type="entry name" value="POLYPROTEIN, PUTATIVE-RELATED"/>
    <property type="match status" value="1"/>
</dbReference>
<dbReference type="PANTHER" id="PTHR31973">
    <property type="entry name" value="POLYPROTEIN, PUTATIVE-RELATED"/>
    <property type="match status" value="1"/>
</dbReference>
<evidence type="ECO:0000313" key="2">
    <source>
        <dbReference type="Proteomes" id="UP000017836"/>
    </source>
</evidence>
<organism evidence="1 2">
    <name type="scientific">Amborella trichopoda</name>
    <dbReference type="NCBI Taxonomy" id="13333"/>
    <lineage>
        <taxon>Eukaryota</taxon>
        <taxon>Viridiplantae</taxon>
        <taxon>Streptophyta</taxon>
        <taxon>Embryophyta</taxon>
        <taxon>Tracheophyta</taxon>
        <taxon>Spermatophyta</taxon>
        <taxon>Magnoliopsida</taxon>
        <taxon>Amborellales</taxon>
        <taxon>Amborellaceae</taxon>
        <taxon>Amborella</taxon>
    </lineage>
</organism>
<evidence type="ECO:0000313" key="1">
    <source>
        <dbReference type="EMBL" id="ERN14375.1"/>
    </source>
</evidence>
<gene>
    <name evidence="1" type="ORF">AMTR_s00033p00227300</name>
</gene>
<sequence length="252" mass="29192">MVNDIQRDHDVMLSYQQAWQGKEVVQHINDGSPVKSYEDLAKYLHKIGVTNSETLTIIQTDDHDRFERVFISNRPCLYSFMFGCRPLTELDETFLKGRCKDILLDAVGAREKHVIKLLECLRVKLIGEFSKKMTMSLGCSCVLTPKAQNVIDLRRNKSRFLHTVTWAHDDHRHEDVTNFCGVYFIVQIYRRAYSVPYNPMLDVLQLPKIVYTTGMPPATRRTAGRSKKRHMKTEFKEIRPLKCSRCGVVGHT</sequence>
<name>U5CWN7_AMBTC</name>
<dbReference type="HOGENOM" id="CLU_1104046_0_0_1"/>
<dbReference type="EMBL" id="KI392557">
    <property type="protein sequence ID" value="ERN14375.1"/>
    <property type="molecule type" value="Genomic_DNA"/>
</dbReference>
<dbReference type="Proteomes" id="UP000017836">
    <property type="component" value="Unassembled WGS sequence"/>
</dbReference>
<dbReference type="AlphaFoldDB" id="U5CWN7"/>
<protein>
    <submittedName>
        <fullName evidence="1">Uncharacterized protein</fullName>
    </submittedName>
</protein>
<accession>U5CWN7</accession>
<dbReference type="Gramene" id="ERN14375">
    <property type="protein sequence ID" value="ERN14375"/>
    <property type="gene ID" value="AMTR_s00033p00227300"/>
</dbReference>
<proteinExistence type="predicted"/>